<evidence type="ECO:0000256" key="1">
    <source>
        <dbReference type="ARBA" id="ARBA00008535"/>
    </source>
</evidence>
<dbReference type="FunFam" id="3.40.50.300:FF:000840">
    <property type="entry name" value="Immune-associated nucleotide-binding protein 9"/>
    <property type="match status" value="1"/>
</dbReference>
<organism evidence="6 7">
    <name type="scientific">Plakobranchus ocellatus</name>
    <dbReference type="NCBI Taxonomy" id="259542"/>
    <lineage>
        <taxon>Eukaryota</taxon>
        <taxon>Metazoa</taxon>
        <taxon>Spiralia</taxon>
        <taxon>Lophotrochozoa</taxon>
        <taxon>Mollusca</taxon>
        <taxon>Gastropoda</taxon>
        <taxon>Heterobranchia</taxon>
        <taxon>Euthyneura</taxon>
        <taxon>Panpulmonata</taxon>
        <taxon>Sacoglossa</taxon>
        <taxon>Placobranchoidea</taxon>
        <taxon>Plakobranchidae</taxon>
        <taxon>Plakobranchus</taxon>
    </lineage>
</organism>
<evidence type="ECO:0000256" key="2">
    <source>
        <dbReference type="ARBA" id="ARBA00022741"/>
    </source>
</evidence>
<dbReference type="Gene3D" id="3.40.50.300">
    <property type="entry name" value="P-loop containing nucleotide triphosphate hydrolases"/>
    <property type="match status" value="1"/>
</dbReference>
<dbReference type="AlphaFoldDB" id="A0AAV4B1L6"/>
<proteinExistence type="inferred from homology"/>
<name>A0AAV4B1L6_9GAST</name>
<comment type="caution">
    <text evidence="6">The sequence shown here is derived from an EMBL/GenBank/DDBJ whole genome shotgun (WGS) entry which is preliminary data.</text>
</comment>
<dbReference type="GO" id="GO:0005525">
    <property type="term" value="F:GTP binding"/>
    <property type="evidence" value="ECO:0007669"/>
    <property type="project" value="UniProtKB-KW"/>
</dbReference>
<sequence length="406" mass="46849">MELDLLLLGKTGAGKSATGNSILGAKAFSSVATTSSATIQSQREVTELENRRRLCIVDTPGVGDTRGTEAEGQKLFMDAFGDAIALNPAGYHALLLVLRFGARLTKEDVDLIAYLKSVIGEKFVQKYCVIIMTYGDDFRNKQEDGEIEVTFEEWCKQQEGYFKTIYDEVEGRIILFDNRKNSDVRDQQRQQLVSMVDQLMVGGRRYTSDKFEKAKRERERILREKNISVINDKVREQTGIILSSLQKIKQNQNADYKIDALKGLMDKIHELLEDINQEQNKKGLLLEAQAIILQVQTQVEQELKHLQIQKEYEQKEKDRLEMQRENEQLRIQLAQQSQSLDQKTIDRLKDAEREQERLREQLADYAREEKQAKKTVDKLQTDYNKIRDDYNSMTAPKESSSWCCVM</sequence>
<evidence type="ECO:0000256" key="4">
    <source>
        <dbReference type="SAM" id="Coils"/>
    </source>
</evidence>
<dbReference type="PROSITE" id="PS51720">
    <property type="entry name" value="G_AIG1"/>
    <property type="match status" value="1"/>
</dbReference>
<evidence type="ECO:0000313" key="7">
    <source>
        <dbReference type="Proteomes" id="UP000735302"/>
    </source>
</evidence>
<dbReference type="InterPro" id="IPR006703">
    <property type="entry name" value="G_AIG1"/>
</dbReference>
<dbReference type="Proteomes" id="UP000735302">
    <property type="component" value="Unassembled WGS sequence"/>
</dbReference>
<evidence type="ECO:0000256" key="3">
    <source>
        <dbReference type="ARBA" id="ARBA00023134"/>
    </source>
</evidence>
<keyword evidence="4" id="KW-0175">Coiled coil</keyword>
<dbReference type="Pfam" id="PF04548">
    <property type="entry name" value="AIG1"/>
    <property type="match status" value="1"/>
</dbReference>
<protein>
    <submittedName>
        <fullName evidence="6">Immune-associated nucleotide-binding protein 12</fullName>
    </submittedName>
</protein>
<accession>A0AAV4B1L6</accession>
<dbReference type="InterPro" id="IPR045058">
    <property type="entry name" value="GIMA/IAN/Toc"/>
</dbReference>
<dbReference type="EMBL" id="BLXT01004769">
    <property type="protein sequence ID" value="GFO17261.1"/>
    <property type="molecule type" value="Genomic_DNA"/>
</dbReference>
<dbReference type="PANTHER" id="PTHR10903:SF184">
    <property type="entry name" value="GTP-BINDING PROTEIN A"/>
    <property type="match status" value="1"/>
</dbReference>
<feature type="coiled-coil region" evidence="4">
    <location>
        <begin position="258"/>
        <end position="389"/>
    </location>
</feature>
<dbReference type="InterPro" id="IPR027417">
    <property type="entry name" value="P-loop_NTPase"/>
</dbReference>
<comment type="similarity">
    <text evidence="1">Belongs to the TRAFAC class TrmE-Era-EngA-EngB-Septin-like GTPase superfamily. AIG1/Toc34/Toc159-like paraseptin GTPase family. IAN subfamily.</text>
</comment>
<feature type="domain" description="AIG1-type G" evidence="5">
    <location>
        <begin position="1"/>
        <end position="215"/>
    </location>
</feature>
<keyword evidence="2" id="KW-0547">Nucleotide-binding</keyword>
<reference evidence="6 7" key="1">
    <citation type="journal article" date="2021" name="Elife">
        <title>Chloroplast acquisition without the gene transfer in kleptoplastic sea slugs, Plakobranchus ocellatus.</title>
        <authorList>
            <person name="Maeda T."/>
            <person name="Takahashi S."/>
            <person name="Yoshida T."/>
            <person name="Shimamura S."/>
            <person name="Takaki Y."/>
            <person name="Nagai Y."/>
            <person name="Toyoda A."/>
            <person name="Suzuki Y."/>
            <person name="Arimoto A."/>
            <person name="Ishii H."/>
            <person name="Satoh N."/>
            <person name="Nishiyama T."/>
            <person name="Hasebe M."/>
            <person name="Maruyama T."/>
            <person name="Minagawa J."/>
            <person name="Obokata J."/>
            <person name="Shigenobu S."/>
        </authorList>
    </citation>
    <scope>NUCLEOTIDE SEQUENCE [LARGE SCALE GENOMIC DNA]</scope>
</reference>
<gene>
    <name evidence="6" type="ORF">PoB_004376600</name>
</gene>
<keyword evidence="3" id="KW-0342">GTP-binding</keyword>
<keyword evidence="7" id="KW-1185">Reference proteome</keyword>
<evidence type="ECO:0000259" key="5">
    <source>
        <dbReference type="PROSITE" id="PS51720"/>
    </source>
</evidence>
<dbReference type="PANTHER" id="PTHR10903">
    <property type="entry name" value="GTPASE, IMAP FAMILY MEMBER-RELATED"/>
    <property type="match status" value="1"/>
</dbReference>
<dbReference type="SUPFAM" id="SSF52540">
    <property type="entry name" value="P-loop containing nucleoside triphosphate hydrolases"/>
    <property type="match status" value="1"/>
</dbReference>
<evidence type="ECO:0000313" key="6">
    <source>
        <dbReference type="EMBL" id="GFO17261.1"/>
    </source>
</evidence>